<feature type="compositionally biased region" description="Basic and acidic residues" evidence="1">
    <location>
        <begin position="134"/>
        <end position="145"/>
    </location>
</feature>
<dbReference type="PANTHER" id="PTHR38371">
    <property type="entry name" value="RHO GTPASE-ACTIVATING PROTEIN"/>
    <property type="match status" value="1"/>
</dbReference>
<accession>A0AAD2AJV8</accession>
<feature type="compositionally biased region" description="Polar residues" evidence="1">
    <location>
        <begin position="338"/>
        <end position="359"/>
    </location>
</feature>
<feature type="compositionally biased region" description="Basic and acidic residues" evidence="1">
    <location>
        <begin position="103"/>
        <end position="112"/>
    </location>
</feature>
<dbReference type="AlphaFoldDB" id="A0AAD2AJV8"/>
<evidence type="ECO:0000256" key="1">
    <source>
        <dbReference type="SAM" id="MobiDB-lite"/>
    </source>
</evidence>
<feature type="region of interest" description="Disordered" evidence="1">
    <location>
        <begin position="1"/>
        <end position="112"/>
    </location>
</feature>
<proteinExistence type="predicted"/>
<dbReference type="Proteomes" id="UP000834106">
    <property type="component" value="Chromosome 23"/>
</dbReference>
<feature type="compositionally biased region" description="Polar residues" evidence="1">
    <location>
        <begin position="200"/>
        <end position="217"/>
    </location>
</feature>
<reference evidence="2" key="1">
    <citation type="submission" date="2023-05" db="EMBL/GenBank/DDBJ databases">
        <authorList>
            <person name="Huff M."/>
        </authorList>
    </citation>
    <scope>NUCLEOTIDE SEQUENCE</scope>
</reference>
<keyword evidence="3" id="KW-1185">Reference proteome</keyword>
<feature type="region of interest" description="Disordered" evidence="1">
    <location>
        <begin position="439"/>
        <end position="463"/>
    </location>
</feature>
<dbReference type="EMBL" id="OU503058">
    <property type="protein sequence ID" value="CAI9787821.1"/>
    <property type="molecule type" value="Genomic_DNA"/>
</dbReference>
<feature type="region of interest" description="Disordered" evidence="1">
    <location>
        <begin position="200"/>
        <end position="221"/>
    </location>
</feature>
<name>A0AAD2AJV8_9LAMI</name>
<gene>
    <name evidence="2" type="ORF">FPE_LOCUS35251</name>
</gene>
<feature type="region of interest" description="Disordered" evidence="1">
    <location>
        <begin position="260"/>
        <end position="286"/>
    </location>
</feature>
<sequence>MAGRGSRLGQGEKEEVGLDFDLDSGPGPDRSPQRATFPSTTANLPPIEEDDDDFESLVKVPAPDPPRAHKRLRHGPKVEEEKIKPKENTRCNVDDEIEDFSSEEDRHSGDLRKNSVCSSSKFLFRRPGILKSHFSSEQKSKKKEGSSASASVKVETGANKLIFPKLTVSPLRRFQLIDSDSDDPSAIELHSFLHLVTNSPLNNSQSNHKQRAASNEQRTTKASETEDFWKDFCSEKSFHIPTPTFDEVCKEYFGSVKDKSKTQNNLKDSPQIFDKDNEQQGNMTSLPPAHRYFFQADPRIRKLVQDRLPHFFPLGSGNSHGYKQQNASVIDYMGQFSHGESSKQTTKSHNVGTSSTRTQKNVKKSSVGEISRESENWVNPKSCAGNPKDAGKRRVHAVGTTAGWYTGSDGQRVYVNKSGQELRGQIAYRQYRKESGIGFKNSKKKAAAKKKTTAKKKNVRNKK</sequence>
<feature type="region of interest" description="Disordered" evidence="1">
    <location>
        <begin position="338"/>
        <end position="393"/>
    </location>
</feature>
<evidence type="ECO:0000313" key="3">
    <source>
        <dbReference type="Proteomes" id="UP000834106"/>
    </source>
</evidence>
<feature type="compositionally biased region" description="Polar residues" evidence="1">
    <location>
        <begin position="33"/>
        <end position="43"/>
    </location>
</feature>
<feature type="compositionally biased region" description="Basic and acidic residues" evidence="1">
    <location>
        <begin position="76"/>
        <end position="93"/>
    </location>
</feature>
<evidence type="ECO:0000313" key="2">
    <source>
        <dbReference type="EMBL" id="CAI9787821.1"/>
    </source>
</evidence>
<organism evidence="2 3">
    <name type="scientific">Fraxinus pennsylvanica</name>
    <dbReference type="NCBI Taxonomy" id="56036"/>
    <lineage>
        <taxon>Eukaryota</taxon>
        <taxon>Viridiplantae</taxon>
        <taxon>Streptophyta</taxon>
        <taxon>Embryophyta</taxon>
        <taxon>Tracheophyta</taxon>
        <taxon>Spermatophyta</taxon>
        <taxon>Magnoliopsida</taxon>
        <taxon>eudicotyledons</taxon>
        <taxon>Gunneridae</taxon>
        <taxon>Pentapetalae</taxon>
        <taxon>asterids</taxon>
        <taxon>lamiids</taxon>
        <taxon>Lamiales</taxon>
        <taxon>Oleaceae</taxon>
        <taxon>Oleeae</taxon>
        <taxon>Fraxinus</taxon>
    </lineage>
</organism>
<dbReference type="PANTHER" id="PTHR38371:SF1">
    <property type="entry name" value="RHO GTPASE-ACTIVATING PROTEIN"/>
    <property type="match status" value="1"/>
</dbReference>
<feature type="compositionally biased region" description="Basic residues" evidence="1">
    <location>
        <begin position="441"/>
        <end position="463"/>
    </location>
</feature>
<protein>
    <submittedName>
        <fullName evidence="2">Uncharacterized protein</fullName>
    </submittedName>
</protein>
<feature type="region of interest" description="Disordered" evidence="1">
    <location>
        <begin position="133"/>
        <end position="154"/>
    </location>
</feature>